<feature type="compositionally biased region" description="Polar residues" evidence="1">
    <location>
        <begin position="160"/>
        <end position="179"/>
    </location>
</feature>
<keyword evidence="3" id="KW-1185">Reference proteome</keyword>
<sequence length="553" mass="60837">MASLLQAHSSVSMRTTTENKDYEVFDLDNLFDQYVETDLLQSFGDITADPSSSNDLAHLFELPSSNGGDSFETSLMPDWQQASTEDAWHRTLQPPRQNPASPTLSSASLSVYPESRGKVSLSNPELFNSDDHFELDQIIPRLSLSTPSTPKAQVARSPMKTVTSPEYSNRNGIQKSSRRSTISRIAEMMRPSQYRTGLHDFLSRKIEDHADIFNLQLQPNGIPNSPLLSAKLGQGEHLDDFFPQDQSYTIPMSHLQRDVTTPDLNYQLTPLSSPIDMNSRNRDGNPLQFSSDTMISAHVSSHISHAGLSALQTRPPTHRQFTGPWGPDEAASLDFAISASPDFQSSNVGKTAGWRNDDHVSQPPTPTPNYLTSRSRSASQSMGGFMNESHSLAGLGISCDTASFSAFGPELHPCYTNMYSQEYSFPIRQPRSNRHTSPSSRSPSPSPQPHFTRRRNSSNRTSATTHHHRKSSISSANQSTGRTSVGFVNFTPDDSKKILTGVAPSGSSKTKARREKEAADKRRRLSQAAVKAVIEAGGDLARLEKEGLLVMDG</sequence>
<organism evidence="2 3">
    <name type="scientific">Pleomassaria siparia CBS 279.74</name>
    <dbReference type="NCBI Taxonomy" id="1314801"/>
    <lineage>
        <taxon>Eukaryota</taxon>
        <taxon>Fungi</taxon>
        <taxon>Dikarya</taxon>
        <taxon>Ascomycota</taxon>
        <taxon>Pezizomycotina</taxon>
        <taxon>Dothideomycetes</taxon>
        <taxon>Pleosporomycetidae</taxon>
        <taxon>Pleosporales</taxon>
        <taxon>Pleomassariaceae</taxon>
        <taxon>Pleomassaria</taxon>
    </lineage>
</organism>
<gene>
    <name evidence="2" type="ORF">K504DRAFT_392907</name>
</gene>
<evidence type="ECO:0000256" key="1">
    <source>
        <dbReference type="SAM" id="MobiDB-lite"/>
    </source>
</evidence>
<dbReference type="EMBL" id="MU005788">
    <property type="protein sequence ID" value="KAF2703255.1"/>
    <property type="molecule type" value="Genomic_DNA"/>
</dbReference>
<dbReference type="OrthoDB" id="2575228at2759"/>
<feature type="compositionally biased region" description="Polar residues" evidence="1">
    <location>
        <begin position="368"/>
        <end position="382"/>
    </location>
</feature>
<protein>
    <submittedName>
        <fullName evidence="2">Uncharacterized protein</fullName>
    </submittedName>
</protein>
<evidence type="ECO:0000313" key="2">
    <source>
        <dbReference type="EMBL" id="KAF2703255.1"/>
    </source>
</evidence>
<dbReference type="Proteomes" id="UP000799428">
    <property type="component" value="Unassembled WGS sequence"/>
</dbReference>
<evidence type="ECO:0000313" key="3">
    <source>
        <dbReference type="Proteomes" id="UP000799428"/>
    </source>
</evidence>
<feature type="compositionally biased region" description="Polar residues" evidence="1">
    <location>
        <begin position="472"/>
        <end position="483"/>
    </location>
</feature>
<proteinExistence type="predicted"/>
<feature type="region of interest" description="Disordered" evidence="1">
    <location>
        <begin position="346"/>
        <end position="385"/>
    </location>
</feature>
<dbReference type="AlphaFoldDB" id="A0A6G1JSN1"/>
<accession>A0A6G1JSN1</accession>
<feature type="region of interest" description="Disordered" evidence="1">
    <location>
        <begin position="147"/>
        <end position="179"/>
    </location>
</feature>
<reference evidence="2" key="1">
    <citation type="journal article" date="2020" name="Stud. Mycol.">
        <title>101 Dothideomycetes genomes: a test case for predicting lifestyles and emergence of pathogens.</title>
        <authorList>
            <person name="Haridas S."/>
            <person name="Albert R."/>
            <person name="Binder M."/>
            <person name="Bloem J."/>
            <person name="Labutti K."/>
            <person name="Salamov A."/>
            <person name="Andreopoulos B."/>
            <person name="Baker S."/>
            <person name="Barry K."/>
            <person name="Bills G."/>
            <person name="Bluhm B."/>
            <person name="Cannon C."/>
            <person name="Castanera R."/>
            <person name="Culley D."/>
            <person name="Daum C."/>
            <person name="Ezra D."/>
            <person name="Gonzalez J."/>
            <person name="Henrissat B."/>
            <person name="Kuo A."/>
            <person name="Liang C."/>
            <person name="Lipzen A."/>
            <person name="Lutzoni F."/>
            <person name="Magnuson J."/>
            <person name="Mondo S."/>
            <person name="Nolan M."/>
            <person name="Ohm R."/>
            <person name="Pangilinan J."/>
            <person name="Park H.-J."/>
            <person name="Ramirez L."/>
            <person name="Alfaro M."/>
            <person name="Sun H."/>
            <person name="Tritt A."/>
            <person name="Yoshinaga Y."/>
            <person name="Zwiers L.-H."/>
            <person name="Turgeon B."/>
            <person name="Goodwin S."/>
            <person name="Spatafora J."/>
            <person name="Crous P."/>
            <person name="Grigoriev I."/>
        </authorList>
    </citation>
    <scope>NUCLEOTIDE SEQUENCE</scope>
    <source>
        <strain evidence="2">CBS 279.74</strain>
    </source>
</reference>
<name>A0A6G1JSN1_9PLEO</name>
<feature type="region of interest" description="Disordered" evidence="1">
    <location>
        <begin position="428"/>
        <end position="524"/>
    </location>
</feature>